<dbReference type="Pfam" id="PF08240">
    <property type="entry name" value="ADH_N"/>
    <property type="match status" value="1"/>
</dbReference>
<keyword evidence="4" id="KW-0560">Oxidoreductase</keyword>
<accession>A0ABW6G1F8</accession>
<reference evidence="8 9" key="1">
    <citation type="submission" date="2024-09" db="EMBL/GenBank/DDBJ databases">
        <title>The Natural Products Discovery Center: Release of the First 8490 Sequenced Strains for Exploring Actinobacteria Biosynthetic Diversity.</title>
        <authorList>
            <person name="Kalkreuter E."/>
            <person name="Kautsar S.A."/>
            <person name="Yang D."/>
            <person name="Bader C.D."/>
            <person name="Teijaro C.N."/>
            <person name="Fluegel L."/>
            <person name="Davis C.M."/>
            <person name="Simpson J.R."/>
            <person name="Lauterbach L."/>
            <person name="Steele A.D."/>
            <person name="Gui C."/>
            <person name="Meng S."/>
            <person name="Li G."/>
            <person name="Viehrig K."/>
            <person name="Ye F."/>
            <person name="Su P."/>
            <person name="Kiefer A.F."/>
            <person name="Nichols A."/>
            <person name="Cepeda A.J."/>
            <person name="Yan W."/>
            <person name="Fan B."/>
            <person name="Jiang Y."/>
            <person name="Adhikari A."/>
            <person name="Zheng C.-J."/>
            <person name="Schuster L."/>
            <person name="Cowan T.M."/>
            <person name="Smanski M.J."/>
            <person name="Chevrette M.G."/>
            <person name="De Carvalho L.P.S."/>
            <person name="Shen B."/>
        </authorList>
    </citation>
    <scope>NUCLEOTIDE SEQUENCE [LARGE SCALE GENOMIC DNA]</scope>
    <source>
        <strain evidence="8 9">NPDC060353</strain>
    </source>
</reference>
<keyword evidence="3 6" id="KW-0862">Zinc</keyword>
<evidence type="ECO:0000256" key="4">
    <source>
        <dbReference type="ARBA" id="ARBA00023002"/>
    </source>
</evidence>
<dbReference type="Gene3D" id="3.90.180.10">
    <property type="entry name" value="Medium-chain alcohol dehydrogenases, catalytic domain"/>
    <property type="match status" value="1"/>
</dbReference>
<dbReference type="Pfam" id="PF00107">
    <property type="entry name" value="ADH_zinc_N"/>
    <property type="match status" value="1"/>
</dbReference>
<evidence type="ECO:0000313" key="9">
    <source>
        <dbReference type="Proteomes" id="UP001598673"/>
    </source>
</evidence>
<dbReference type="PANTHER" id="PTHR43880:SF12">
    <property type="entry name" value="ALCOHOL DEHYDROGENASE CLASS-3"/>
    <property type="match status" value="1"/>
</dbReference>
<evidence type="ECO:0000256" key="2">
    <source>
        <dbReference type="ARBA" id="ARBA00022723"/>
    </source>
</evidence>
<dbReference type="InterPro" id="IPR002328">
    <property type="entry name" value="ADH_Zn_CS"/>
</dbReference>
<comment type="similarity">
    <text evidence="1 6">Belongs to the zinc-containing alcohol dehydrogenase family.</text>
</comment>
<dbReference type="InterPro" id="IPR020843">
    <property type="entry name" value="ER"/>
</dbReference>
<dbReference type="SUPFAM" id="SSF51735">
    <property type="entry name" value="NAD(P)-binding Rossmann-fold domains"/>
    <property type="match status" value="1"/>
</dbReference>
<evidence type="ECO:0000256" key="1">
    <source>
        <dbReference type="ARBA" id="ARBA00008072"/>
    </source>
</evidence>
<evidence type="ECO:0000313" key="8">
    <source>
        <dbReference type="EMBL" id="MFD6793014.1"/>
    </source>
</evidence>
<dbReference type="SUPFAM" id="SSF50129">
    <property type="entry name" value="GroES-like"/>
    <property type="match status" value="1"/>
</dbReference>
<dbReference type="InterPro" id="IPR036291">
    <property type="entry name" value="NAD(P)-bd_dom_sf"/>
</dbReference>
<dbReference type="RefSeq" id="WP_258937734.1">
    <property type="nucleotide sequence ID" value="NZ_JANBBF010000012.1"/>
</dbReference>
<comment type="caution">
    <text evidence="8">The sequence shown here is derived from an EMBL/GenBank/DDBJ whole genome shotgun (WGS) entry which is preliminary data.</text>
</comment>
<dbReference type="EMBL" id="JBHXCV010000003">
    <property type="protein sequence ID" value="MFD6793014.1"/>
    <property type="molecule type" value="Genomic_DNA"/>
</dbReference>
<organism evidence="8 9">
    <name type="scientific">Prauserella salsuginis</name>
    <dbReference type="NCBI Taxonomy" id="387889"/>
    <lineage>
        <taxon>Bacteria</taxon>
        <taxon>Bacillati</taxon>
        <taxon>Actinomycetota</taxon>
        <taxon>Actinomycetes</taxon>
        <taxon>Pseudonocardiales</taxon>
        <taxon>Pseudonocardiaceae</taxon>
        <taxon>Prauserella</taxon>
        <taxon>Prauserella salsuginis group</taxon>
    </lineage>
</organism>
<keyword evidence="5" id="KW-0520">NAD</keyword>
<evidence type="ECO:0000259" key="7">
    <source>
        <dbReference type="SMART" id="SM00829"/>
    </source>
</evidence>
<feature type="domain" description="Enoyl reductase (ER)" evidence="7">
    <location>
        <begin position="13"/>
        <end position="360"/>
    </location>
</feature>
<evidence type="ECO:0000256" key="5">
    <source>
        <dbReference type="ARBA" id="ARBA00023027"/>
    </source>
</evidence>
<dbReference type="InterPro" id="IPR011032">
    <property type="entry name" value="GroES-like_sf"/>
</dbReference>
<dbReference type="InterPro" id="IPR013154">
    <property type="entry name" value="ADH-like_N"/>
</dbReference>
<dbReference type="CDD" id="cd08279">
    <property type="entry name" value="Zn_ADH_class_III"/>
    <property type="match status" value="1"/>
</dbReference>
<comment type="cofactor">
    <cofactor evidence="6">
        <name>Zn(2+)</name>
        <dbReference type="ChEBI" id="CHEBI:29105"/>
    </cofactor>
</comment>
<protein>
    <submittedName>
        <fullName evidence="8">Zn-dependent alcohol dehydrogenase</fullName>
    </submittedName>
</protein>
<proteinExistence type="inferred from homology"/>
<keyword evidence="9" id="KW-1185">Reference proteome</keyword>
<dbReference type="SMART" id="SM00829">
    <property type="entry name" value="PKS_ER"/>
    <property type="match status" value="1"/>
</dbReference>
<evidence type="ECO:0000256" key="6">
    <source>
        <dbReference type="RuleBase" id="RU361277"/>
    </source>
</evidence>
<evidence type="ECO:0000256" key="3">
    <source>
        <dbReference type="ARBA" id="ARBA00022833"/>
    </source>
</evidence>
<keyword evidence="2 6" id="KW-0479">Metal-binding</keyword>
<dbReference type="PROSITE" id="PS00059">
    <property type="entry name" value="ADH_ZINC"/>
    <property type="match status" value="1"/>
</dbReference>
<dbReference type="Proteomes" id="UP001598673">
    <property type="component" value="Unassembled WGS sequence"/>
</dbReference>
<gene>
    <name evidence="8" type="ORF">ACFWGY_06720</name>
</gene>
<dbReference type="PANTHER" id="PTHR43880">
    <property type="entry name" value="ALCOHOL DEHYDROGENASE"/>
    <property type="match status" value="1"/>
</dbReference>
<dbReference type="Gene3D" id="3.40.50.720">
    <property type="entry name" value="NAD(P)-binding Rossmann-like Domain"/>
    <property type="match status" value="1"/>
</dbReference>
<dbReference type="InterPro" id="IPR013149">
    <property type="entry name" value="ADH-like_C"/>
</dbReference>
<name>A0ABW6G1F8_9PSEU</name>
<sequence length="366" mass="38149">MTATRAAILEEFGSRLVVGELAVDEPAPDEVLVRTVASGICHSDRTMQFGARDLPLPLVLGHESAGVVERVGSAVTTLEVDDHVVVAATPSCGACDRCLRGIPQQCPAPPAQRGDAAPPRLTRAGVRVTGFTGLGGFASRMLVHENATVAIPRSMPLDRAALLGCAVLTGVGAVTHRARIDAGDTVAVIGCGGVGLNVVQGARLRGASRIVAVDVLPAKLERARRFGATDVVDASVVDPVAAVHELTGGGVDHALEAVGRAATIEQAYAMILPFGTATVVGFSADDEDVRIPARSMLQEKRLQGSKMGSRHFRLAVPYYCRLYLEGRLLLDELISETIGLDDVNRGLDALDGSDGARSVIGFPAEG</sequence>